<dbReference type="GO" id="GO:0003677">
    <property type="term" value="F:DNA binding"/>
    <property type="evidence" value="ECO:0007669"/>
    <property type="project" value="InterPro"/>
</dbReference>
<dbReference type="Proteomes" id="UP000002805">
    <property type="component" value="Chromosome"/>
</dbReference>
<evidence type="ECO:0008006" key="3">
    <source>
        <dbReference type="Google" id="ProtNLM"/>
    </source>
</evidence>
<evidence type="ECO:0000313" key="2">
    <source>
        <dbReference type="Proteomes" id="UP000002805"/>
    </source>
</evidence>
<sequence>MVVRYRMHSHSARWRFDLHRVVPRDRRLTKSGSSCFNWDSDGGDGGSMAGDRPEGGEVPLLYSEGNVAARVALEREVRGWSTTELAEQVTRAGVKMNQTAVWRIENGTPRRRINLDEALAFSRVFELPLEELMSPPLEGLDIASRRLIQEAVEAFYETRDARDRLHHAVVAIADHIKAHPDSSRAIHEQCLRLMGDERDARTLSNDIADGGHY</sequence>
<proteinExistence type="predicted"/>
<dbReference type="CDD" id="cd00093">
    <property type="entry name" value="HTH_XRE"/>
    <property type="match status" value="1"/>
</dbReference>
<reference evidence="2" key="2">
    <citation type="submission" date="2009-10" db="EMBL/GenBank/DDBJ databases">
        <title>The genome sequence of Streptomyces pristinaespiralis strain ATCC 25486.</title>
        <authorList>
            <consortium name="The Broad Institute Genome Sequencing Platform"/>
            <consortium name="Broad Institute Microbial Sequencing Center"/>
            <person name="Fischbach M."/>
            <person name="Godfrey P."/>
            <person name="Ward D."/>
            <person name="Young S."/>
            <person name="Zeng Q."/>
            <person name="Koehrsen M."/>
            <person name="Alvarado L."/>
            <person name="Berlin A.M."/>
            <person name="Bochicchio J."/>
            <person name="Borenstein D."/>
            <person name="Chapman S.B."/>
            <person name="Chen Z."/>
            <person name="Engels R."/>
            <person name="Freedman E."/>
            <person name="Gellesch M."/>
            <person name="Goldberg J."/>
            <person name="Griggs A."/>
            <person name="Gujja S."/>
            <person name="Heilman E.R."/>
            <person name="Heiman D.I."/>
            <person name="Hepburn T.A."/>
            <person name="Howarth C."/>
            <person name="Jen D."/>
            <person name="Larson L."/>
            <person name="Lewis B."/>
            <person name="Mehta T."/>
            <person name="Park D."/>
            <person name="Pearson M."/>
            <person name="Richards J."/>
            <person name="Roberts A."/>
            <person name="Saif S."/>
            <person name="Shea T.D."/>
            <person name="Shenoy N."/>
            <person name="Sisk P."/>
            <person name="Stolte C."/>
            <person name="Sykes S.N."/>
            <person name="Thomson T."/>
            <person name="Walk T."/>
            <person name="White J."/>
            <person name="Yandava C."/>
            <person name="Straight P."/>
            <person name="Clardy J."/>
            <person name="Hung D."/>
            <person name="Kolter R."/>
            <person name="Mekalanos J."/>
            <person name="Walker S."/>
            <person name="Walsh C.T."/>
            <person name="Wieland-Brown L.C."/>
            <person name="Haas B."/>
            <person name="Nusbaum C."/>
            <person name="Birren B."/>
        </authorList>
    </citation>
    <scope>NUCLEOTIDE SEQUENCE [LARGE SCALE GENOMIC DNA]</scope>
    <source>
        <strain evidence="2">ATCC 25486 / DSM 40338 / CBS 914.69 / JCM 4507 / NBRC 13074 / NRRL 2958 / 5647</strain>
    </source>
</reference>
<dbReference type="AlphaFoldDB" id="B5H9T4"/>
<dbReference type="InterPro" id="IPR001387">
    <property type="entry name" value="Cro/C1-type_HTH"/>
</dbReference>
<evidence type="ECO:0000313" key="1">
    <source>
        <dbReference type="EMBL" id="EDY63596.1"/>
    </source>
</evidence>
<protein>
    <recommendedName>
        <fullName evidence="3">XRE family transcriptional regulator</fullName>
    </recommendedName>
</protein>
<dbReference type="InterPro" id="IPR010982">
    <property type="entry name" value="Lambda_DNA-bd_dom_sf"/>
</dbReference>
<dbReference type="EMBL" id="CM000950">
    <property type="protein sequence ID" value="EDY63596.1"/>
    <property type="molecule type" value="Genomic_DNA"/>
</dbReference>
<dbReference type="eggNOG" id="COG1813">
    <property type="taxonomic scope" value="Bacteria"/>
</dbReference>
<keyword evidence="2" id="KW-1185">Reference proteome</keyword>
<gene>
    <name evidence="1" type="ORF">SSDG_01809</name>
</gene>
<dbReference type="SUPFAM" id="SSF47413">
    <property type="entry name" value="lambda repressor-like DNA-binding domains"/>
    <property type="match status" value="1"/>
</dbReference>
<reference evidence="2" key="1">
    <citation type="submission" date="2008-02" db="EMBL/GenBank/DDBJ databases">
        <authorList>
            <consortium name="The Broad Institute Genome Sequencing Platform"/>
            <person name="Fischbach M."/>
            <person name="Ward D."/>
            <person name="Young S."/>
            <person name="Jaffe D."/>
            <person name="Gnerre S."/>
            <person name="Berlin A."/>
            <person name="Heiman D."/>
            <person name="Hepburn T."/>
            <person name="Sykes S."/>
            <person name="Alvarado L."/>
            <person name="Kodira C.D."/>
            <person name="Straight P."/>
            <person name="Clardy J."/>
            <person name="Hung D."/>
            <person name="Kolter R."/>
            <person name="Mekalanos J."/>
            <person name="Walker S."/>
            <person name="Walsh C.T."/>
            <person name="Lander E."/>
            <person name="Galagan J."/>
            <person name="Nusbaum C."/>
            <person name="Birren B."/>
        </authorList>
    </citation>
    <scope>NUCLEOTIDE SEQUENCE [LARGE SCALE GENOMIC DNA]</scope>
    <source>
        <strain evidence="2">ATCC 25486 / DSM 40338 / CBS 914.69 / JCM 4507 / NBRC 13074 / NRRL 2958 / 5647</strain>
    </source>
</reference>
<organism evidence="1 2">
    <name type="scientific">Streptomyces pristinaespiralis (strain ATCC 25486 / DSM 40338 / CBS 914.69 / JCM 4507 / KCC S-0507 / NBRC 13074 / NRRL 2958 / 5647)</name>
    <dbReference type="NCBI Taxonomy" id="457429"/>
    <lineage>
        <taxon>Bacteria</taxon>
        <taxon>Bacillati</taxon>
        <taxon>Actinomycetota</taxon>
        <taxon>Actinomycetes</taxon>
        <taxon>Kitasatosporales</taxon>
        <taxon>Streptomycetaceae</taxon>
        <taxon>Streptomyces</taxon>
    </lineage>
</organism>
<name>B5H9T4_STRE2</name>
<accession>B5H9T4</accession>
<dbReference type="HOGENOM" id="CLU_112483_0_0_11"/>
<dbReference type="Gene3D" id="1.10.260.40">
    <property type="entry name" value="lambda repressor-like DNA-binding domains"/>
    <property type="match status" value="1"/>
</dbReference>